<keyword evidence="3" id="KW-1185">Reference proteome</keyword>
<feature type="region of interest" description="Disordered" evidence="1">
    <location>
        <begin position="641"/>
        <end position="661"/>
    </location>
</feature>
<feature type="region of interest" description="Disordered" evidence="1">
    <location>
        <begin position="128"/>
        <end position="192"/>
    </location>
</feature>
<feature type="compositionally biased region" description="Low complexity" evidence="1">
    <location>
        <begin position="287"/>
        <end position="298"/>
    </location>
</feature>
<feature type="region of interest" description="Disordered" evidence="1">
    <location>
        <begin position="446"/>
        <end position="480"/>
    </location>
</feature>
<proteinExistence type="predicted"/>
<accession>A0A2V3INF1</accession>
<comment type="caution">
    <text evidence="2">The sequence shown here is derived from an EMBL/GenBank/DDBJ whole genome shotgun (WGS) entry which is preliminary data.</text>
</comment>
<organism evidence="2 3">
    <name type="scientific">Gracilariopsis chorda</name>
    <dbReference type="NCBI Taxonomy" id="448386"/>
    <lineage>
        <taxon>Eukaryota</taxon>
        <taxon>Rhodophyta</taxon>
        <taxon>Florideophyceae</taxon>
        <taxon>Rhodymeniophycidae</taxon>
        <taxon>Gracilariales</taxon>
        <taxon>Gracilariaceae</taxon>
        <taxon>Gracilariopsis</taxon>
    </lineage>
</organism>
<feature type="region of interest" description="Disordered" evidence="1">
    <location>
        <begin position="513"/>
        <end position="549"/>
    </location>
</feature>
<reference evidence="2 3" key="1">
    <citation type="journal article" date="2018" name="Mol. Biol. Evol.">
        <title>Analysis of the draft genome of the red seaweed Gracilariopsis chorda provides insights into genome size evolution in Rhodophyta.</title>
        <authorList>
            <person name="Lee J."/>
            <person name="Yang E.C."/>
            <person name="Graf L."/>
            <person name="Yang J.H."/>
            <person name="Qiu H."/>
            <person name="Zel Zion U."/>
            <person name="Chan C.X."/>
            <person name="Stephens T.G."/>
            <person name="Weber A.P.M."/>
            <person name="Boo G.H."/>
            <person name="Boo S.M."/>
            <person name="Kim K.M."/>
            <person name="Shin Y."/>
            <person name="Jung M."/>
            <person name="Lee S.J."/>
            <person name="Yim H.S."/>
            <person name="Lee J.H."/>
            <person name="Bhattacharya D."/>
            <person name="Yoon H.S."/>
        </authorList>
    </citation>
    <scope>NUCLEOTIDE SEQUENCE [LARGE SCALE GENOMIC DNA]</scope>
    <source>
        <strain evidence="2 3">SKKU-2015</strain>
        <tissue evidence="2">Whole body</tissue>
    </source>
</reference>
<name>A0A2V3INF1_9FLOR</name>
<dbReference type="AlphaFoldDB" id="A0A2V3INF1"/>
<feature type="compositionally biased region" description="Basic and acidic residues" evidence="1">
    <location>
        <begin position="514"/>
        <end position="535"/>
    </location>
</feature>
<dbReference type="Proteomes" id="UP000247409">
    <property type="component" value="Unassembled WGS sequence"/>
</dbReference>
<protein>
    <submittedName>
        <fullName evidence="2">Uncharacterized protein</fullName>
    </submittedName>
</protein>
<feature type="compositionally biased region" description="Basic and acidic residues" evidence="1">
    <location>
        <begin position="447"/>
        <end position="462"/>
    </location>
</feature>
<feature type="region of interest" description="Disordered" evidence="1">
    <location>
        <begin position="278"/>
        <end position="322"/>
    </location>
</feature>
<evidence type="ECO:0000313" key="2">
    <source>
        <dbReference type="EMBL" id="PXF43579.1"/>
    </source>
</evidence>
<sequence>MPCSPLHRPSEWDTPVSLISSAKAVSEESRRTPSPSSPVNLVESFPGFVRKRFPSDTSHSRRTDPVSPPGCSQGERNKLLSHLSLLFLHVLPSVLLSIVCIALSEVASLLQRLANYLQSSNGSATELNLLGEDPASDGNITPRSPSLELYHHGSPRTPRLPNPRSQIYEEDFSRSTNKPSHHHGSSTSEQSRKMGLRNLIEELAIELSHSQYPSQAGQVVTRHVQACDNVVGHRSSFRSPPRLPESPCLSPNLEEPSLKAPGTQLNRSPIEDVVTHVETVDTEDSESSASSSSVVVSTQYSAEHTNGSNHNDISRDEVADETGPPSFDLLSPLFLPLSSSPATVKTEPFSRVESPILLPSPLPASQRFAATCAEAFAKENGAGFENPYHNRDSLIEAMCMTSVSEKAAHEVPRSPAVSENSQPTTYQSISVVEDYDSDKMIVSMRTVKSDKSMAKKRDKPNSDTDEDLDRSAKNASHESLEKTACALQNLDEFDSKDSEEPIDEEAVIVNLDVEQEKSGHKDAKNDQEARSHDQRLTSSESGGLRTSFFQNRQRSSVNFTKLEDGQYSTIVRSNDLHPNRQHKLIPLQTVGRSQSSAEKPINDWPEITPYEADKESRLSRRHLSDLSFGVKERQKDMLPRELIPDDFPSDDDESQQQEPAMERFGARGWKKGLVLACKDVSECRRLVRNFWRRRKRGAPIEEGLRSATGMYRTDSHRGSQIRRNMPQEMAVKFDSELSQDTVFILLVRHCPECGVTVVARRPNHKLKITVPIPDQTRPLLLSIHLTKKSHTRGTTVILARSRDDQSGAARKHIELTGHALRRKLEEHLEYIEDSFSSSLLDESSRFC</sequence>
<dbReference type="EMBL" id="NBIV01000119">
    <property type="protein sequence ID" value="PXF43579.1"/>
    <property type="molecule type" value="Genomic_DNA"/>
</dbReference>
<feature type="region of interest" description="Disordered" evidence="1">
    <location>
        <begin position="23"/>
        <end position="42"/>
    </location>
</feature>
<evidence type="ECO:0000256" key="1">
    <source>
        <dbReference type="SAM" id="MobiDB-lite"/>
    </source>
</evidence>
<gene>
    <name evidence="2" type="ORF">BWQ96_06691</name>
</gene>
<feature type="compositionally biased region" description="Basic and acidic residues" evidence="1">
    <location>
        <begin position="469"/>
        <end position="480"/>
    </location>
</feature>
<feature type="compositionally biased region" description="Polar residues" evidence="1">
    <location>
        <begin position="299"/>
        <end position="311"/>
    </location>
</feature>
<dbReference type="OrthoDB" id="10566191at2759"/>
<feature type="region of interest" description="Disordered" evidence="1">
    <location>
        <begin position="233"/>
        <end position="265"/>
    </location>
</feature>
<feature type="region of interest" description="Disordered" evidence="1">
    <location>
        <begin position="52"/>
        <end position="73"/>
    </location>
</feature>
<evidence type="ECO:0000313" key="3">
    <source>
        <dbReference type="Proteomes" id="UP000247409"/>
    </source>
</evidence>